<organism evidence="1 2">
    <name type="scientific">Nepenthes gracilis</name>
    <name type="common">Slender pitcher plant</name>
    <dbReference type="NCBI Taxonomy" id="150966"/>
    <lineage>
        <taxon>Eukaryota</taxon>
        <taxon>Viridiplantae</taxon>
        <taxon>Streptophyta</taxon>
        <taxon>Embryophyta</taxon>
        <taxon>Tracheophyta</taxon>
        <taxon>Spermatophyta</taxon>
        <taxon>Magnoliopsida</taxon>
        <taxon>eudicotyledons</taxon>
        <taxon>Gunneridae</taxon>
        <taxon>Pentapetalae</taxon>
        <taxon>Caryophyllales</taxon>
        <taxon>Nepenthaceae</taxon>
        <taxon>Nepenthes</taxon>
    </lineage>
</organism>
<keyword evidence="2" id="KW-1185">Reference proteome</keyword>
<reference evidence="1" key="1">
    <citation type="submission" date="2023-05" db="EMBL/GenBank/DDBJ databases">
        <title>Nepenthes gracilis genome sequencing.</title>
        <authorList>
            <person name="Fukushima K."/>
        </authorList>
    </citation>
    <scope>NUCLEOTIDE SEQUENCE</scope>
    <source>
        <strain evidence="1">SING2019-196</strain>
    </source>
</reference>
<dbReference type="AlphaFoldDB" id="A0AAD3S2X1"/>
<evidence type="ECO:0000313" key="2">
    <source>
        <dbReference type="Proteomes" id="UP001279734"/>
    </source>
</evidence>
<evidence type="ECO:0000313" key="1">
    <source>
        <dbReference type="EMBL" id="GMH03442.1"/>
    </source>
</evidence>
<accession>A0AAD3S2X1</accession>
<dbReference type="Proteomes" id="UP001279734">
    <property type="component" value="Unassembled WGS sequence"/>
</dbReference>
<proteinExistence type="predicted"/>
<comment type="caution">
    <text evidence="1">The sequence shown here is derived from an EMBL/GenBank/DDBJ whole genome shotgun (WGS) entry which is preliminary data.</text>
</comment>
<protein>
    <submittedName>
        <fullName evidence="1">Uncharacterized protein</fullName>
    </submittedName>
</protein>
<name>A0AAD3S2X1_NEPGR</name>
<gene>
    <name evidence="1" type="ORF">Nepgr_005281</name>
</gene>
<sequence>MLVWTLVWNACMKHSGLGSLLQWMFWLMPTGYKAHFVSGSEICLLSSNSLALYWADAEAEAAGLPGVAAGLGRKNLATLLYLLSSDAVMTIPSPNQTACLSAPESSATDRGDVKVAAGSLVVTCPSHEGLCYGGKKNRFSQLDCQGLERYLCVLSR</sequence>
<dbReference type="EMBL" id="BSYO01000004">
    <property type="protein sequence ID" value="GMH03442.1"/>
    <property type="molecule type" value="Genomic_DNA"/>
</dbReference>